<evidence type="ECO:0000313" key="1">
    <source>
        <dbReference type="EMBL" id="KAG0145861.1"/>
    </source>
</evidence>
<comment type="caution">
    <text evidence="1">The sequence shown here is derived from an EMBL/GenBank/DDBJ whole genome shotgun (WGS) entry which is preliminary data.</text>
</comment>
<protein>
    <submittedName>
        <fullName evidence="1">Uncharacterized protein</fullName>
    </submittedName>
</protein>
<dbReference type="EMBL" id="MU167269">
    <property type="protein sequence ID" value="KAG0145861.1"/>
    <property type="molecule type" value="Genomic_DNA"/>
</dbReference>
<proteinExistence type="predicted"/>
<evidence type="ECO:0000313" key="2">
    <source>
        <dbReference type="Proteomes" id="UP000886653"/>
    </source>
</evidence>
<dbReference type="Proteomes" id="UP000886653">
    <property type="component" value="Unassembled WGS sequence"/>
</dbReference>
<reference evidence="1" key="1">
    <citation type="submission" date="2013-11" db="EMBL/GenBank/DDBJ databases">
        <title>Genome sequence of the fusiform rust pathogen reveals effectors for host alternation and coevolution with pine.</title>
        <authorList>
            <consortium name="DOE Joint Genome Institute"/>
            <person name="Smith K."/>
            <person name="Pendleton A."/>
            <person name="Kubisiak T."/>
            <person name="Anderson C."/>
            <person name="Salamov A."/>
            <person name="Aerts A."/>
            <person name="Riley R."/>
            <person name="Clum A."/>
            <person name="Lindquist E."/>
            <person name="Ence D."/>
            <person name="Campbell M."/>
            <person name="Kronenberg Z."/>
            <person name="Feau N."/>
            <person name="Dhillon B."/>
            <person name="Hamelin R."/>
            <person name="Burleigh J."/>
            <person name="Smith J."/>
            <person name="Yandell M."/>
            <person name="Nelson C."/>
            <person name="Grigoriev I."/>
            <person name="Davis J."/>
        </authorList>
    </citation>
    <scope>NUCLEOTIDE SEQUENCE</scope>
    <source>
        <strain evidence="1">G11</strain>
    </source>
</reference>
<gene>
    <name evidence="1" type="ORF">CROQUDRAFT_45179</name>
</gene>
<sequence length="102" mass="11288">MPAPSPMNAEINLFKSASPIIHKSPNKEPFKGMLSKSIVQSINAALITLQAKVDGKLVRVQSATLLKSGDIHINTDNHLMKNWLVEKKHVQSMMAHKDFETA</sequence>
<accession>A0A9P6NLU0</accession>
<organism evidence="1 2">
    <name type="scientific">Cronartium quercuum f. sp. fusiforme G11</name>
    <dbReference type="NCBI Taxonomy" id="708437"/>
    <lineage>
        <taxon>Eukaryota</taxon>
        <taxon>Fungi</taxon>
        <taxon>Dikarya</taxon>
        <taxon>Basidiomycota</taxon>
        <taxon>Pucciniomycotina</taxon>
        <taxon>Pucciniomycetes</taxon>
        <taxon>Pucciniales</taxon>
        <taxon>Coleosporiaceae</taxon>
        <taxon>Cronartium</taxon>
    </lineage>
</organism>
<dbReference type="AlphaFoldDB" id="A0A9P6NLU0"/>
<name>A0A9P6NLU0_9BASI</name>
<keyword evidence="2" id="KW-1185">Reference proteome</keyword>